<dbReference type="GO" id="GO:0019005">
    <property type="term" value="C:SCF ubiquitin ligase complex"/>
    <property type="evidence" value="ECO:0007669"/>
    <property type="project" value="EnsemblPlants"/>
</dbReference>
<evidence type="ECO:0000313" key="2">
    <source>
        <dbReference type="EnsemblPlants" id="Kaladp0046s0105.1.v1.1"/>
    </source>
</evidence>
<dbReference type="PANTHER" id="PTHR47463:SF2">
    <property type="entry name" value="F-BOX PROTEIN SKIP16"/>
    <property type="match status" value="1"/>
</dbReference>
<evidence type="ECO:0000259" key="1">
    <source>
        <dbReference type="PROSITE" id="PS51087"/>
    </source>
</evidence>
<keyword evidence="3" id="KW-1185">Reference proteome</keyword>
<dbReference type="InterPro" id="IPR036047">
    <property type="entry name" value="F-box-like_dom_sf"/>
</dbReference>
<dbReference type="Pfam" id="PF04379">
    <property type="entry name" value="DUF525"/>
    <property type="match status" value="1"/>
</dbReference>
<organism evidence="2 3">
    <name type="scientific">Kalanchoe fedtschenkoi</name>
    <name type="common">Lavender scallops</name>
    <name type="synonym">South American air plant</name>
    <dbReference type="NCBI Taxonomy" id="63787"/>
    <lineage>
        <taxon>Eukaryota</taxon>
        <taxon>Viridiplantae</taxon>
        <taxon>Streptophyta</taxon>
        <taxon>Embryophyta</taxon>
        <taxon>Tracheophyta</taxon>
        <taxon>Spermatophyta</taxon>
        <taxon>Magnoliopsida</taxon>
        <taxon>eudicotyledons</taxon>
        <taxon>Gunneridae</taxon>
        <taxon>Pentapetalae</taxon>
        <taxon>Saxifragales</taxon>
        <taxon>Crassulaceae</taxon>
        <taxon>Kalanchoe</taxon>
    </lineage>
</organism>
<dbReference type="Gramene" id="Kaladp0046s0105.1.v1.1">
    <property type="protein sequence ID" value="Kaladp0046s0105.1.v1.1"/>
    <property type="gene ID" value="Kaladp0046s0105.v1.1"/>
</dbReference>
<dbReference type="Pfam" id="PF12937">
    <property type="entry name" value="F-box-like"/>
    <property type="match status" value="1"/>
</dbReference>
<evidence type="ECO:0000313" key="3">
    <source>
        <dbReference type="Proteomes" id="UP000594263"/>
    </source>
</evidence>
<dbReference type="PANTHER" id="PTHR47463">
    <property type="entry name" value="F-BOX PROTEIN SKIP16"/>
    <property type="match status" value="1"/>
</dbReference>
<dbReference type="OMA" id="YVHDKDC"/>
<dbReference type="InterPro" id="IPR001810">
    <property type="entry name" value="F-box_dom"/>
</dbReference>
<sequence>MALESIGALPTHIVLSKLSVEDVACVSSSSRNLNHSASDDSLWRNFCRQDLQLTTPLGPHGRLSASFKEAYYQWRTSFSMYPWSLVKRVNRLWAQLKTWSNLNYPELASTYQRGASEATLNNLEDHLKVKLPLPTRVIYRFCDGQDPHHNCDVSGYLGLIGGYGFYDHFVNVDLLSSDQMVVETKEFISALGFAKRSKYIVVASSSTFAEKLFFLNCTNGQLYVGTKNASTEGEMLPCVPKGLLNSVHDPNGSQQQDGLLLWLEEHLRRLQNNIITLLTQKFRCISLFPEELPLCSTAVTNGVKIRASAVLVPEKSDLQSGTDKYLFTYSIRMSLLPEGCIVDGVPYSSCQLYARHWIIKAKERVISQFTGDGVIGLYPILHPGCKEFVYESCSTMPCSVGSIEGFFTFVPGSLEEPHGPPFEVAVAQFPLHLPNYIF</sequence>
<dbReference type="InterPro" id="IPR007474">
    <property type="entry name" value="ApaG_domain"/>
</dbReference>
<dbReference type="SUPFAM" id="SSF110069">
    <property type="entry name" value="ApaG-like"/>
    <property type="match status" value="1"/>
</dbReference>
<dbReference type="SUPFAM" id="SSF81383">
    <property type="entry name" value="F-box domain"/>
    <property type="match status" value="1"/>
</dbReference>
<dbReference type="Proteomes" id="UP000594263">
    <property type="component" value="Unplaced"/>
</dbReference>
<dbReference type="AlphaFoldDB" id="A0A7N0TUM6"/>
<dbReference type="Gene3D" id="2.60.40.1470">
    <property type="entry name" value="ApaG domain"/>
    <property type="match status" value="1"/>
</dbReference>
<accession>A0A7N0TUM6</accession>
<dbReference type="PROSITE" id="PS51087">
    <property type="entry name" value="APAG"/>
    <property type="match status" value="1"/>
</dbReference>
<proteinExistence type="predicted"/>
<feature type="domain" description="ApaG" evidence="1">
    <location>
        <begin position="297"/>
        <end position="438"/>
    </location>
</feature>
<dbReference type="Gene3D" id="1.20.1280.50">
    <property type="match status" value="1"/>
</dbReference>
<dbReference type="InterPro" id="IPR036767">
    <property type="entry name" value="ApaG_sf"/>
</dbReference>
<reference evidence="2" key="1">
    <citation type="submission" date="2021-01" db="UniProtKB">
        <authorList>
            <consortium name="EnsemblPlants"/>
        </authorList>
    </citation>
    <scope>IDENTIFICATION</scope>
</reference>
<dbReference type="EnsemblPlants" id="Kaladp0046s0105.1.v1.1">
    <property type="protein sequence ID" value="Kaladp0046s0105.1.v1.1"/>
    <property type="gene ID" value="Kaladp0046s0105.v1.1"/>
</dbReference>
<name>A0A7N0TUM6_KALFE</name>
<protein>
    <recommendedName>
        <fullName evidence="1">ApaG domain-containing protein</fullName>
    </recommendedName>
</protein>